<dbReference type="EMBL" id="RSCL01000015">
    <property type="protein sequence ID" value="RUT02893.1"/>
    <property type="molecule type" value="Genomic_DNA"/>
</dbReference>
<dbReference type="NCBIfam" id="TIGR01901">
    <property type="entry name" value="adhes_NPXG"/>
    <property type="match status" value="1"/>
</dbReference>
<organism evidence="2 3">
    <name type="scientific">Dulcicalothrix desertica PCC 7102</name>
    <dbReference type="NCBI Taxonomy" id="232991"/>
    <lineage>
        <taxon>Bacteria</taxon>
        <taxon>Bacillati</taxon>
        <taxon>Cyanobacteriota</taxon>
        <taxon>Cyanophyceae</taxon>
        <taxon>Nostocales</taxon>
        <taxon>Calotrichaceae</taxon>
        <taxon>Dulcicalothrix</taxon>
    </lineage>
</organism>
<dbReference type="InterPro" id="IPR011050">
    <property type="entry name" value="Pectin_lyase_fold/virulence"/>
</dbReference>
<comment type="caution">
    <text evidence="2">The sequence shown here is derived from an EMBL/GenBank/DDBJ whole genome shotgun (WGS) entry which is preliminary data.</text>
</comment>
<name>A0A433VA04_9CYAN</name>
<evidence type="ECO:0000259" key="1">
    <source>
        <dbReference type="SMART" id="SM00912"/>
    </source>
</evidence>
<protein>
    <recommendedName>
        <fullName evidence="1">Filamentous haemagglutinin FhaB/tRNA nuclease CdiA-like TPS domain-containing protein</fullName>
    </recommendedName>
</protein>
<dbReference type="Gene3D" id="2.160.20.10">
    <property type="entry name" value="Single-stranded right-handed beta-helix, Pectin lyase-like"/>
    <property type="match status" value="1"/>
</dbReference>
<dbReference type="Pfam" id="PF05860">
    <property type="entry name" value="TPS"/>
    <property type="match status" value="1"/>
</dbReference>
<accession>A0A433VA04</accession>
<evidence type="ECO:0000313" key="2">
    <source>
        <dbReference type="EMBL" id="RUT02893.1"/>
    </source>
</evidence>
<dbReference type="SUPFAM" id="SSF51126">
    <property type="entry name" value="Pectin lyase-like"/>
    <property type="match status" value="1"/>
</dbReference>
<dbReference type="InterPro" id="IPR012334">
    <property type="entry name" value="Pectin_lyas_fold"/>
</dbReference>
<dbReference type="SMART" id="SM00912">
    <property type="entry name" value="Haemagg_act"/>
    <property type="match status" value="1"/>
</dbReference>
<keyword evidence="3" id="KW-1185">Reference proteome</keyword>
<sequence length="96" mass="10646">MIINGVLSDKIEGGAQSGNNLFHSFSEFNINTGRGVYFTNPTDVTNIFTRVTGANLSNINGILGVEGNANLFLMNPNGIIFGYGWRRNYNDNNWKR</sequence>
<dbReference type="AlphaFoldDB" id="A0A433VA04"/>
<reference evidence="2" key="1">
    <citation type="submission" date="2018-12" db="EMBL/GenBank/DDBJ databases">
        <authorList>
            <person name="Will S."/>
            <person name="Neumann-Schaal M."/>
            <person name="Henke P."/>
        </authorList>
    </citation>
    <scope>NUCLEOTIDE SEQUENCE</scope>
    <source>
        <strain evidence="2">PCC 7102</strain>
    </source>
</reference>
<feature type="domain" description="Filamentous haemagglutinin FhaB/tRNA nuclease CdiA-like TPS" evidence="1">
    <location>
        <begin position="3"/>
        <end position="93"/>
    </location>
</feature>
<reference evidence="2" key="2">
    <citation type="journal article" date="2019" name="Genome Biol. Evol.">
        <title>Day and night: Metabolic profiles and evolutionary relationships of six axenic non-marine cyanobacteria.</title>
        <authorList>
            <person name="Will S.E."/>
            <person name="Henke P."/>
            <person name="Boedeker C."/>
            <person name="Huang S."/>
            <person name="Brinkmann H."/>
            <person name="Rohde M."/>
            <person name="Jarek M."/>
            <person name="Friedl T."/>
            <person name="Seufert S."/>
            <person name="Schumacher M."/>
            <person name="Overmann J."/>
            <person name="Neumann-Schaal M."/>
            <person name="Petersen J."/>
        </authorList>
    </citation>
    <scope>NUCLEOTIDE SEQUENCE [LARGE SCALE GENOMIC DNA]</scope>
    <source>
        <strain evidence="2">PCC 7102</strain>
    </source>
</reference>
<proteinExistence type="predicted"/>
<dbReference type="Proteomes" id="UP000271624">
    <property type="component" value="Unassembled WGS sequence"/>
</dbReference>
<dbReference type="InterPro" id="IPR008638">
    <property type="entry name" value="FhaB/CdiA-like_TPS"/>
</dbReference>
<evidence type="ECO:0000313" key="3">
    <source>
        <dbReference type="Proteomes" id="UP000271624"/>
    </source>
</evidence>
<gene>
    <name evidence="2" type="ORF">DSM106972_058130</name>
</gene>